<dbReference type="PIRSF" id="PIRSF004532">
    <property type="entry name" value="GlpX"/>
    <property type="match status" value="1"/>
</dbReference>
<dbReference type="EMBL" id="JAVRFI010000020">
    <property type="protein sequence ID" value="MDT0452412.1"/>
    <property type="molecule type" value="Genomic_DNA"/>
</dbReference>
<dbReference type="PANTHER" id="PTHR30447">
    <property type="entry name" value="FRUCTOSE-1,6-BISPHOSPHATASE CLASS 2"/>
    <property type="match status" value="1"/>
</dbReference>
<comment type="caution">
    <text evidence="9">The sequence shown here is derived from an EMBL/GenBank/DDBJ whole genome shotgun (WGS) entry which is preliminary data.</text>
</comment>
<evidence type="ECO:0000256" key="8">
    <source>
        <dbReference type="PIRNR" id="PIRNR004532"/>
    </source>
</evidence>
<evidence type="ECO:0000256" key="5">
    <source>
        <dbReference type="ARBA" id="ARBA00022801"/>
    </source>
</evidence>
<comment type="pathway">
    <text evidence="2">Carbohydrate biosynthesis; gluconeogenesis.</text>
</comment>
<dbReference type="CDD" id="cd01516">
    <property type="entry name" value="FBPase_glpX"/>
    <property type="match status" value="1"/>
</dbReference>
<evidence type="ECO:0000256" key="4">
    <source>
        <dbReference type="ARBA" id="ARBA00022723"/>
    </source>
</evidence>
<comment type="catalytic activity">
    <reaction evidence="1">
        <text>beta-D-fructose 1,6-bisphosphate + H2O = beta-D-fructose 6-phosphate + phosphate</text>
        <dbReference type="Rhea" id="RHEA:11064"/>
        <dbReference type="ChEBI" id="CHEBI:15377"/>
        <dbReference type="ChEBI" id="CHEBI:32966"/>
        <dbReference type="ChEBI" id="CHEBI:43474"/>
        <dbReference type="ChEBI" id="CHEBI:57634"/>
        <dbReference type="EC" id="3.1.3.11"/>
    </reaction>
</comment>
<evidence type="ECO:0000256" key="6">
    <source>
        <dbReference type="ARBA" id="ARBA00023211"/>
    </source>
</evidence>
<accession>A0ABU2STS2</accession>
<dbReference type="PANTHER" id="PTHR30447:SF0">
    <property type="entry name" value="FRUCTOSE-1,6-BISPHOSPHATASE 1 CLASS 2-RELATED"/>
    <property type="match status" value="1"/>
</dbReference>
<gene>
    <name evidence="9" type="primary">glpX</name>
    <name evidence="9" type="ORF">RM609_25470</name>
</gene>
<keyword evidence="7 8" id="KW-0119">Carbohydrate metabolism</keyword>
<organism evidence="9 10">
    <name type="scientific">Streptomyces hesseae</name>
    <dbReference type="NCBI Taxonomy" id="3075519"/>
    <lineage>
        <taxon>Bacteria</taxon>
        <taxon>Bacillati</taxon>
        <taxon>Actinomycetota</taxon>
        <taxon>Actinomycetes</taxon>
        <taxon>Kitasatosporales</taxon>
        <taxon>Streptomycetaceae</taxon>
        <taxon>Streptomyces</taxon>
    </lineage>
</organism>
<dbReference type="InterPro" id="IPR004464">
    <property type="entry name" value="FBPase_class-2/SBPase"/>
</dbReference>
<keyword evidence="5 9" id="KW-0378">Hydrolase</keyword>
<evidence type="ECO:0000256" key="2">
    <source>
        <dbReference type="ARBA" id="ARBA00004742"/>
    </source>
</evidence>
<keyword evidence="10" id="KW-1185">Reference proteome</keyword>
<proteinExistence type="inferred from homology"/>
<evidence type="ECO:0000313" key="10">
    <source>
        <dbReference type="Proteomes" id="UP001180531"/>
    </source>
</evidence>
<evidence type="ECO:0000256" key="7">
    <source>
        <dbReference type="ARBA" id="ARBA00023277"/>
    </source>
</evidence>
<evidence type="ECO:0000256" key="1">
    <source>
        <dbReference type="ARBA" id="ARBA00001273"/>
    </source>
</evidence>
<dbReference type="Proteomes" id="UP001180531">
    <property type="component" value="Unassembled WGS sequence"/>
</dbReference>
<comment type="similarity">
    <text evidence="3 8">Belongs to the FBPase class 2 family.</text>
</comment>
<keyword evidence="6" id="KW-0464">Manganese</keyword>
<evidence type="ECO:0000256" key="3">
    <source>
        <dbReference type="ARBA" id="ARBA00008989"/>
    </source>
</evidence>
<dbReference type="RefSeq" id="WP_311613896.1">
    <property type="nucleotide sequence ID" value="NZ_JAVRFI010000020.1"/>
</dbReference>
<dbReference type="GO" id="GO:0042132">
    <property type="term" value="F:fructose 1,6-bisphosphate 1-phosphatase activity"/>
    <property type="evidence" value="ECO:0007669"/>
    <property type="project" value="UniProtKB-EC"/>
</dbReference>
<dbReference type="Gene3D" id="3.40.190.90">
    <property type="match status" value="1"/>
</dbReference>
<protein>
    <recommendedName>
        <fullName evidence="8">Fructose-1,6-bisphosphatase</fullName>
    </recommendedName>
</protein>
<name>A0ABU2STS2_9ACTN</name>
<reference evidence="9" key="1">
    <citation type="submission" date="2024-05" db="EMBL/GenBank/DDBJ databases">
        <title>30 novel species of actinomycetes from the DSMZ collection.</title>
        <authorList>
            <person name="Nouioui I."/>
        </authorList>
    </citation>
    <scope>NUCLEOTIDE SEQUENCE</scope>
    <source>
        <strain evidence="9">DSM 40473</strain>
    </source>
</reference>
<keyword evidence="4" id="KW-0479">Metal-binding</keyword>
<evidence type="ECO:0000313" key="9">
    <source>
        <dbReference type="EMBL" id="MDT0452412.1"/>
    </source>
</evidence>
<dbReference type="NCBIfam" id="TIGR00330">
    <property type="entry name" value="glpX"/>
    <property type="match status" value="1"/>
</dbReference>
<dbReference type="Gene3D" id="3.30.540.10">
    <property type="entry name" value="Fructose-1,6-Bisphosphatase, subunit A, domain 1"/>
    <property type="match status" value="1"/>
</dbReference>
<sequence>MSDHHLPSQLEVSPEAPDRNLALELVRVTEAGAMASGRWVGRGDKNGADGAAVRAMRSLIGTVSMNGVVVIGEGEKDNAPMLYNGERVGDGTGAECDVAVDPVDGTTLTAKGMANAVSVMAVAERGTMFDPSAVFYMDKLVTGPEAADFVDIDAPVAVNIRRIAKAKRSAVEDVTVVVLDRPRHEGLVKEIREAGARIKFISDGDVAGAIMAARENTGIDLLLGVGGTPEGIIAACAMKCLGGTIQAKLWPKDDEERERALAAGHDLDRVLHTDDLVSGENVFFVATGITDGELLRGVRYRAETATTQSLVMRSKSGTIRLIDSEHRLSKLRAYSSVDFERPS</sequence>
<dbReference type="SUPFAM" id="SSF56655">
    <property type="entry name" value="Carbohydrate phosphatase"/>
    <property type="match status" value="1"/>
</dbReference>
<dbReference type="Pfam" id="PF03320">
    <property type="entry name" value="FBPase_glpX"/>
    <property type="match status" value="1"/>
</dbReference>